<feature type="transmembrane region" description="Helical" evidence="8">
    <location>
        <begin position="129"/>
        <end position="150"/>
    </location>
</feature>
<dbReference type="AlphaFoldDB" id="A0A6A5YVS8"/>
<feature type="transmembrane region" description="Helical" evidence="8">
    <location>
        <begin position="486"/>
        <end position="505"/>
    </location>
</feature>
<keyword evidence="4" id="KW-0029">Amino-acid transport</keyword>
<keyword evidence="6 8" id="KW-0472">Membrane</keyword>
<feature type="transmembrane region" description="Helical" evidence="8">
    <location>
        <begin position="243"/>
        <end position="266"/>
    </location>
</feature>
<evidence type="ECO:0000256" key="2">
    <source>
        <dbReference type="ARBA" id="ARBA00022448"/>
    </source>
</evidence>
<proteinExistence type="predicted"/>
<dbReference type="Pfam" id="PF00324">
    <property type="entry name" value="AA_permease"/>
    <property type="match status" value="1"/>
</dbReference>
<sequence length="561" mass="62548">MKEKEYDEAAAPAGQEKYPGYTDDRDENEFAETEAVSGLHRRLSNRQIQWIAIGGSIGTALFVSIGWGLVEGGPGSLFIAFALYSCILALANSSMAEMSVFMPVVGGWVRMGSKWVDEAYGFMAGWNFFLYEAVLIPFEINALNLVLTYWRDDIPVAAVVAGCIVLYAIINLFAVRAYGESEFWLASGKVILIFMLFAFTFITMVGGNPKHDAYGFRYWNKPGSFAEYLHTGALGRFEGFLGAFFQASFTIVGPEYVAMVAGEAIYPRKTIKTAYKTMYFRFGIFFIMGALCVGIILPYDDPTLTNILNTQGTGTGAASPYVIAMKNMGISVLPDLTNALMVTSIFSAGNSYVYCATRSLYSLSLDGHAPKFLRKTTKNGVPIYCFCITMLFTLLGFLSVGASAAQGVKWLANITQAAQLMDYIIMCTIYLFFYRALKTQGISRDTLPYKGWGQPYVAMVGVVLFSVVLAIYGYATFYAFDVGTFMTYYAMCFIDIILYIGYKLWFRTPFVKPEEADLVWERPAIDAYEASIDPPLGLWTDIWKTITLQKRKKHVDHEHET</sequence>
<feature type="region of interest" description="Disordered" evidence="7">
    <location>
        <begin position="1"/>
        <end position="25"/>
    </location>
</feature>
<feature type="transmembrane region" description="Helical" evidence="8">
    <location>
        <begin position="381"/>
        <end position="400"/>
    </location>
</feature>
<evidence type="ECO:0000256" key="3">
    <source>
        <dbReference type="ARBA" id="ARBA00022692"/>
    </source>
</evidence>
<evidence type="ECO:0000256" key="5">
    <source>
        <dbReference type="ARBA" id="ARBA00022989"/>
    </source>
</evidence>
<keyword evidence="11" id="KW-1185">Reference proteome</keyword>
<dbReference type="Gene3D" id="1.20.1740.10">
    <property type="entry name" value="Amino acid/polyamine transporter I"/>
    <property type="match status" value="1"/>
</dbReference>
<feature type="transmembrane region" description="Helical" evidence="8">
    <location>
        <begin position="76"/>
        <end position="109"/>
    </location>
</feature>
<feature type="transmembrane region" description="Helical" evidence="8">
    <location>
        <begin position="278"/>
        <end position="299"/>
    </location>
</feature>
<feature type="transmembrane region" description="Helical" evidence="8">
    <location>
        <begin position="457"/>
        <end position="480"/>
    </location>
</feature>
<dbReference type="OrthoDB" id="10062876at2759"/>
<evidence type="ECO:0000313" key="10">
    <source>
        <dbReference type="EMBL" id="KAF2110973.1"/>
    </source>
</evidence>
<dbReference type="PANTHER" id="PTHR43341:SF6">
    <property type="entry name" value="AMINO ACID TRANSPORTER (EUROFUNG)"/>
    <property type="match status" value="1"/>
</dbReference>
<dbReference type="PANTHER" id="PTHR43341">
    <property type="entry name" value="AMINO ACID PERMEASE"/>
    <property type="match status" value="1"/>
</dbReference>
<dbReference type="PIRSF" id="PIRSF006060">
    <property type="entry name" value="AA_transporter"/>
    <property type="match status" value="1"/>
</dbReference>
<dbReference type="FunFam" id="1.20.1740.10:FF:000006">
    <property type="entry name" value="General amino acid permease"/>
    <property type="match status" value="1"/>
</dbReference>
<accession>A0A6A5YVS8</accession>
<name>A0A6A5YVS8_9PLEO</name>
<evidence type="ECO:0000256" key="7">
    <source>
        <dbReference type="SAM" id="MobiDB-lite"/>
    </source>
</evidence>
<organism evidence="10 11">
    <name type="scientific">Lophiotrema nucula</name>
    <dbReference type="NCBI Taxonomy" id="690887"/>
    <lineage>
        <taxon>Eukaryota</taxon>
        <taxon>Fungi</taxon>
        <taxon>Dikarya</taxon>
        <taxon>Ascomycota</taxon>
        <taxon>Pezizomycotina</taxon>
        <taxon>Dothideomycetes</taxon>
        <taxon>Pleosporomycetidae</taxon>
        <taxon>Pleosporales</taxon>
        <taxon>Lophiotremataceae</taxon>
        <taxon>Lophiotrema</taxon>
    </lineage>
</organism>
<evidence type="ECO:0000256" key="4">
    <source>
        <dbReference type="ARBA" id="ARBA00022970"/>
    </source>
</evidence>
<dbReference type="Proteomes" id="UP000799770">
    <property type="component" value="Unassembled WGS sequence"/>
</dbReference>
<feature type="transmembrane region" description="Helical" evidence="8">
    <location>
        <begin position="339"/>
        <end position="361"/>
    </location>
</feature>
<evidence type="ECO:0000256" key="8">
    <source>
        <dbReference type="SAM" id="Phobius"/>
    </source>
</evidence>
<feature type="transmembrane region" description="Helical" evidence="8">
    <location>
        <begin position="420"/>
        <end position="437"/>
    </location>
</feature>
<dbReference type="GO" id="GO:0015171">
    <property type="term" value="F:amino acid transmembrane transporter activity"/>
    <property type="evidence" value="ECO:0007669"/>
    <property type="project" value="TreeGrafter"/>
</dbReference>
<dbReference type="InterPro" id="IPR050524">
    <property type="entry name" value="APC_YAT"/>
</dbReference>
<comment type="subcellular location">
    <subcellularLocation>
        <location evidence="1">Membrane</location>
        <topology evidence="1">Multi-pass membrane protein</topology>
    </subcellularLocation>
</comment>
<keyword evidence="5 8" id="KW-1133">Transmembrane helix</keyword>
<protein>
    <submittedName>
        <fullName evidence="10">Amino acid transporter-like protein</fullName>
    </submittedName>
</protein>
<feature type="transmembrane region" description="Helical" evidence="8">
    <location>
        <begin position="190"/>
        <end position="207"/>
    </location>
</feature>
<dbReference type="GO" id="GO:0016020">
    <property type="term" value="C:membrane"/>
    <property type="evidence" value="ECO:0007669"/>
    <property type="project" value="UniProtKB-SubCell"/>
</dbReference>
<dbReference type="EMBL" id="ML977336">
    <property type="protein sequence ID" value="KAF2110973.1"/>
    <property type="molecule type" value="Genomic_DNA"/>
</dbReference>
<evidence type="ECO:0000259" key="9">
    <source>
        <dbReference type="Pfam" id="PF00324"/>
    </source>
</evidence>
<keyword evidence="3 8" id="KW-0812">Transmembrane</keyword>
<dbReference type="InterPro" id="IPR004841">
    <property type="entry name" value="AA-permease/SLC12A_dom"/>
</dbReference>
<evidence type="ECO:0000256" key="1">
    <source>
        <dbReference type="ARBA" id="ARBA00004141"/>
    </source>
</evidence>
<feature type="domain" description="Amino acid permease/ SLC12A" evidence="9">
    <location>
        <begin position="48"/>
        <end position="510"/>
    </location>
</feature>
<feature type="transmembrane region" description="Helical" evidence="8">
    <location>
        <begin position="156"/>
        <end position="178"/>
    </location>
</feature>
<reference evidence="10" key="1">
    <citation type="journal article" date="2020" name="Stud. Mycol.">
        <title>101 Dothideomycetes genomes: a test case for predicting lifestyles and emergence of pathogens.</title>
        <authorList>
            <person name="Haridas S."/>
            <person name="Albert R."/>
            <person name="Binder M."/>
            <person name="Bloem J."/>
            <person name="Labutti K."/>
            <person name="Salamov A."/>
            <person name="Andreopoulos B."/>
            <person name="Baker S."/>
            <person name="Barry K."/>
            <person name="Bills G."/>
            <person name="Bluhm B."/>
            <person name="Cannon C."/>
            <person name="Castanera R."/>
            <person name="Culley D."/>
            <person name="Daum C."/>
            <person name="Ezra D."/>
            <person name="Gonzalez J."/>
            <person name="Henrissat B."/>
            <person name="Kuo A."/>
            <person name="Liang C."/>
            <person name="Lipzen A."/>
            <person name="Lutzoni F."/>
            <person name="Magnuson J."/>
            <person name="Mondo S."/>
            <person name="Nolan M."/>
            <person name="Ohm R."/>
            <person name="Pangilinan J."/>
            <person name="Park H.-J."/>
            <person name="Ramirez L."/>
            <person name="Alfaro M."/>
            <person name="Sun H."/>
            <person name="Tritt A."/>
            <person name="Yoshinaga Y."/>
            <person name="Zwiers L.-H."/>
            <person name="Turgeon B."/>
            <person name="Goodwin S."/>
            <person name="Spatafora J."/>
            <person name="Crous P."/>
            <person name="Grigoriev I."/>
        </authorList>
    </citation>
    <scope>NUCLEOTIDE SEQUENCE</scope>
    <source>
        <strain evidence="10">CBS 627.86</strain>
    </source>
</reference>
<feature type="transmembrane region" description="Helical" evidence="8">
    <location>
        <begin position="50"/>
        <end position="70"/>
    </location>
</feature>
<evidence type="ECO:0000256" key="6">
    <source>
        <dbReference type="ARBA" id="ARBA00023136"/>
    </source>
</evidence>
<gene>
    <name evidence="10" type="ORF">BDV96DRAFT_583195</name>
</gene>
<keyword evidence="2" id="KW-0813">Transport</keyword>
<evidence type="ECO:0000313" key="11">
    <source>
        <dbReference type="Proteomes" id="UP000799770"/>
    </source>
</evidence>